<dbReference type="PANTHER" id="PTHR47966">
    <property type="entry name" value="BETA-SITE APP-CLEAVING ENZYME, ISOFORM A-RELATED"/>
    <property type="match status" value="1"/>
</dbReference>
<evidence type="ECO:0000256" key="3">
    <source>
        <dbReference type="ARBA" id="ARBA00022750"/>
    </source>
</evidence>
<dbReference type="PANTHER" id="PTHR47966:SF1">
    <property type="entry name" value="ASPARTYL PROTEINASE"/>
    <property type="match status" value="1"/>
</dbReference>
<dbReference type="InterPro" id="IPR001969">
    <property type="entry name" value="Aspartic_peptidase_AS"/>
</dbReference>
<feature type="domain" description="Peptidase A1" evidence="7">
    <location>
        <begin position="101"/>
        <end position="455"/>
    </location>
</feature>
<keyword evidence="9" id="KW-1185">Reference proteome</keyword>
<dbReference type="CDD" id="cd06097">
    <property type="entry name" value="Aspergillopepsin_like"/>
    <property type="match status" value="1"/>
</dbReference>
<dbReference type="Gene3D" id="2.40.70.10">
    <property type="entry name" value="Acid Proteases"/>
    <property type="match status" value="2"/>
</dbReference>
<dbReference type="InterPro" id="IPR034163">
    <property type="entry name" value="Aspergillopepsin-like_cat_dom"/>
</dbReference>
<dbReference type="OrthoDB" id="2747330at2759"/>
<name>A0A2R6REN7_9APHY</name>
<dbReference type="SUPFAM" id="SSF50630">
    <property type="entry name" value="Acid proteases"/>
    <property type="match status" value="1"/>
</dbReference>
<comment type="caution">
    <text evidence="8">The sequence shown here is derived from an EMBL/GenBank/DDBJ whole genome shotgun (WGS) entry which is preliminary data.</text>
</comment>
<dbReference type="Pfam" id="PF00026">
    <property type="entry name" value="Asp"/>
    <property type="match status" value="1"/>
</dbReference>
<keyword evidence="4 6" id="KW-0378">Hydrolase</keyword>
<dbReference type="PROSITE" id="PS51767">
    <property type="entry name" value="PEPTIDASE_A1"/>
    <property type="match status" value="1"/>
</dbReference>
<keyword evidence="3 6" id="KW-0064">Aspartyl protease</keyword>
<evidence type="ECO:0000259" key="7">
    <source>
        <dbReference type="PROSITE" id="PS51767"/>
    </source>
</evidence>
<feature type="active site" evidence="5">
    <location>
        <position position="342"/>
    </location>
</feature>
<evidence type="ECO:0000256" key="1">
    <source>
        <dbReference type="ARBA" id="ARBA00007447"/>
    </source>
</evidence>
<sequence length="455" mass="50003">MGCVQSVEEETRVENEPYYAPKVVEGGMNDRRLHRLARPDIYRDKRPSFYSAYSRAAHRYGFESGKYAGFAKRNNVVVKVCGRHDKATDHEVPAESVQNEYVVPVTIGNPGVTLNLDFDTGSSDLWVWSSELAKVAQYTNTHSIYNPKASRTARHAHGTWDISYGDGSSASGDVYTDMVTLAGVTIPNQAVECSKWLSSAFLKDGGNDGLLGLAWPAINTVNPRRVKTPVENMIDQGLIEEPLFTVKLSRGHHAGFYSFGPYICTTSQTTVIDESVGYIDHTVTPHGITYTPVDKWVADFVLDALGVPNLPTSSQGFWQVSSRSFAIGSRTFSRHGNTAILDTGTSLCLVDDDTVRTIYGEPFSKGKIRVLSKIIPSDSIDGAIYDDRHGGWKYPSDARIPNVAFAVGDKYYTIHPDDFGFGSAGHGYTLGGIQSRGDMNFDIFGDVFLKSVYVV</sequence>
<evidence type="ECO:0000256" key="4">
    <source>
        <dbReference type="ARBA" id="ARBA00022801"/>
    </source>
</evidence>
<dbReference type="PROSITE" id="PS00141">
    <property type="entry name" value="ASP_PROTEASE"/>
    <property type="match status" value="2"/>
</dbReference>
<protein>
    <recommendedName>
        <fullName evidence="7">Peptidase A1 domain-containing protein</fullName>
    </recommendedName>
</protein>
<evidence type="ECO:0000256" key="5">
    <source>
        <dbReference type="PIRSR" id="PIRSR601461-1"/>
    </source>
</evidence>
<keyword evidence="2 6" id="KW-0645">Protease</keyword>
<reference evidence="8 9" key="1">
    <citation type="submission" date="2018-02" db="EMBL/GenBank/DDBJ databases">
        <title>Genome sequence of the basidiomycete white-rot fungus Phlebia centrifuga.</title>
        <authorList>
            <person name="Granchi Z."/>
            <person name="Peng M."/>
            <person name="de Vries R.P."/>
            <person name="Hilden K."/>
            <person name="Makela M.R."/>
            <person name="Grigoriev I."/>
            <person name="Riley R."/>
        </authorList>
    </citation>
    <scope>NUCLEOTIDE SEQUENCE [LARGE SCALE GENOMIC DNA]</scope>
    <source>
        <strain evidence="8 9">FBCC195</strain>
    </source>
</reference>
<dbReference type="AlphaFoldDB" id="A0A2R6REN7"/>
<dbReference type="Proteomes" id="UP000186601">
    <property type="component" value="Unassembled WGS sequence"/>
</dbReference>
<dbReference type="InterPro" id="IPR001461">
    <property type="entry name" value="Aspartic_peptidase_A1"/>
</dbReference>
<evidence type="ECO:0000313" key="9">
    <source>
        <dbReference type="Proteomes" id="UP000186601"/>
    </source>
</evidence>
<evidence type="ECO:0000313" key="8">
    <source>
        <dbReference type="EMBL" id="PSS28489.1"/>
    </source>
</evidence>
<dbReference type="GO" id="GO:0004190">
    <property type="term" value="F:aspartic-type endopeptidase activity"/>
    <property type="evidence" value="ECO:0007669"/>
    <property type="project" value="UniProtKB-KW"/>
</dbReference>
<dbReference type="GO" id="GO:0006508">
    <property type="term" value="P:proteolysis"/>
    <property type="evidence" value="ECO:0007669"/>
    <property type="project" value="UniProtKB-KW"/>
</dbReference>
<proteinExistence type="inferred from homology"/>
<dbReference type="EMBL" id="MLYV02000262">
    <property type="protein sequence ID" value="PSS28489.1"/>
    <property type="molecule type" value="Genomic_DNA"/>
</dbReference>
<organism evidence="8 9">
    <name type="scientific">Hermanssonia centrifuga</name>
    <dbReference type="NCBI Taxonomy" id="98765"/>
    <lineage>
        <taxon>Eukaryota</taxon>
        <taxon>Fungi</taxon>
        <taxon>Dikarya</taxon>
        <taxon>Basidiomycota</taxon>
        <taxon>Agaricomycotina</taxon>
        <taxon>Agaricomycetes</taxon>
        <taxon>Polyporales</taxon>
        <taxon>Meruliaceae</taxon>
        <taxon>Hermanssonia</taxon>
    </lineage>
</organism>
<dbReference type="InterPro" id="IPR021109">
    <property type="entry name" value="Peptidase_aspartic_dom_sf"/>
</dbReference>
<evidence type="ECO:0000256" key="2">
    <source>
        <dbReference type="ARBA" id="ARBA00022670"/>
    </source>
</evidence>
<comment type="similarity">
    <text evidence="1 6">Belongs to the peptidase A1 family.</text>
</comment>
<feature type="active site" evidence="5">
    <location>
        <position position="119"/>
    </location>
</feature>
<gene>
    <name evidence="8" type="ORF">PHLCEN_2v2970</name>
</gene>
<evidence type="ECO:0000256" key="6">
    <source>
        <dbReference type="RuleBase" id="RU000454"/>
    </source>
</evidence>
<accession>A0A2R6REN7</accession>
<dbReference type="PRINTS" id="PR00792">
    <property type="entry name" value="PEPSIN"/>
</dbReference>
<dbReference type="STRING" id="98765.A0A2R6REN7"/>
<dbReference type="InterPro" id="IPR033121">
    <property type="entry name" value="PEPTIDASE_A1"/>
</dbReference>